<organism evidence="1 2">
    <name type="scientific">Candidatus Woesebacteria bacterium RIFCSPHIGHO2_12_FULL_41_24</name>
    <dbReference type="NCBI Taxonomy" id="1802510"/>
    <lineage>
        <taxon>Bacteria</taxon>
        <taxon>Candidatus Woeseibacteriota</taxon>
    </lineage>
</organism>
<name>A0A1F8AT62_9BACT</name>
<dbReference type="EMBL" id="MGGW01000009">
    <property type="protein sequence ID" value="OGM54820.1"/>
    <property type="molecule type" value="Genomic_DNA"/>
</dbReference>
<accession>A0A1F8AT62</accession>
<sequence>MIERDPVYIRLARTVGRRLPDIEAAAGRFLSGINPLGCTRGQMREHLDHTYPGAQIDRTSFGEHLLRHRKRKAYNVFFRTKGVDPGHIHGLYGNPRVEGYYAVIDGSPNTQGEIISEDRLVDRNPI</sequence>
<evidence type="ECO:0000313" key="2">
    <source>
        <dbReference type="Proteomes" id="UP000178603"/>
    </source>
</evidence>
<protein>
    <submittedName>
        <fullName evidence="1">Uncharacterized protein</fullName>
    </submittedName>
</protein>
<comment type="caution">
    <text evidence="1">The sequence shown here is derived from an EMBL/GenBank/DDBJ whole genome shotgun (WGS) entry which is preliminary data.</text>
</comment>
<proteinExistence type="predicted"/>
<evidence type="ECO:0000313" key="1">
    <source>
        <dbReference type="EMBL" id="OGM54820.1"/>
    </source>
</evidence>
<dbReference type="AlphaFoldDB" id="A0A1F8AT62"/>
<reference evidence="1 2" key="1">
    <citation type="journal article" date="2016" name="Nat. Commun.">
        <title>Thousands of microbial genomes shed light on interconnected biogeochemical processes in an aquifer system.</title>
        <authorList>
            <person name="Anantharaman K."/>
            <person name="Brown C.T."/>
            <person name="Hug L.A."/>
            <person name="Sharon I."/>
            <person name="Castelle C.J."/>
            <person name="Probst A.J."/>
            <person name="Thomas B.C."/>
            <person name="Singh A."/>
            <person name="Wilkins M.J."/>
            <person name="Karaoz U."/>
            <person name="Brodie E.L."/>
            <person name="Williams K.H."/>
            <person name="Hubbard S.S."/>
            <person name="Banfield J.F."/>
        </authorList>
    </citation>
    <scope>NUCLEOTIDE SEQUENCE [LARGE SCALE GENOMIC DNA]</scope>
</reference>
<dbReference type="Proteomes" id="UP000178603">
    <property type="component" value="Unassembled WGS sequence"/>
</dbReference>
<gene>
    <name evidence="1" type="ORF">A3E44_01525</name>
</gene>